<evidence type="ECO:0000313" key="3">
    <source>
        <dbReference type="EMBL" id="MFA1542680.1"/>
    </source>
</evidence>
<feature type="domain" description="UspA" evidence="2">
    <location>
        <begin position="17"/>
        <end position="146"/>
    </location>
</feature>
<dbReference type="PANTHER" id="PTHR46553">
    <property type="entry name" value="ADENINE NUCLEOTIDE ALPHA HYDROLASES-LIKE SUPERFAMILY PROTEIN"/>
    <property type="match status" value="1"/>
</dbReference>
<dbReference type="CDD" id="cd00293">
    <property type="entry name" value="USP-like"/>
    <property type="match status" value="1"/>
</dbReference>
<dbReference type="Proteomes" id="UP001569963">
    <property type="component" value="Unassembled WGS sequence"/>
</dbReference>
<sequence length="283" mass="29947">MMRADLDTRPWKDPGLLVGYDDSDDARFALGWALAEAQVRHCAVTICDVWSPPWDAGIDDLTANLFRSGESRILGEAVALARRWQHGVPVRPLLLRGFPVTELRHASSQADLLVVGSRGHGAIGHVLGSVSAGVAAHALCPVVIARPPLAHRPGAPIVAGFDGSRLAREALEIAYLEAELHSAPLTVLRALPPGTGRDGAAEPGPDLEIDRLGARYPSVRCRVETSSGKPRDVLLEAAQNARMLVVGSRGAGGVRGLVLGSVSQYLVQHAPCTTIIAHLRGTP</sequence>
<dbReference type="Gene3D" id="3.40.50.620">
    <property type="entry name" value="HUPs"/>
    <property type="match status" value="2"/>
</dbReference>
<dbReference type="RefSeq" id="WP_371953026.1">
    <property type="nucleotide sequence ID" value="NZ_JAXCEI010000013.1"/>
</dbReference>
<dbReference type="Pfam" id="PF00582">
    <property type="entry name" value="Usp"/>
    <property type="match status" value="2"/>
</dbReference>
<dbReference type="InterPro" id="IPR014729">
    <property type="entry name" value="Rossmann-like_a/b/a_fold"/>
</dbReference>
<feature type="domain" description="UspA" evidence="2">
    <location>
        <begin position="156"/>
        <end position="277"/>
    </location>
</feature>
<gene>
    <name evidence="3" type="ORF">SM611_27420</name>
</gene>
<keyword evidence="4" id="KW-1185">Reference proteome</keyword>
<comment type="similarity">
    <text evidence="1">Belongs to the universal stress protein A family.</text>
</comment>
<accession>A0ABV4QJW3</accession>
<proteinExistence type="inferred from homology"/>
<dbReference type="InterPro" id="IPR006015">
    <property type="entry name" value="Universal_stress_UspA"/>
</dbReference>
<dbReference type="SUPFAM" id="SSF52402">
    <property type="entry name" value="Adenine nucleotide alpha hydrolases-like"/>
    <property type="match status" value="2"/>
</dbReference>
<organism evidence="3 4">
    <name type="scientific">Actinomadura monticuli</name>
    <dbReference type="NCBI Taxonomy" id="3097367"/>
    <lineage>
        <taxon>Bacteria</taxon>
        <taxon>Bacillati</taxon>
        <taxon>Actinomycetota</taxon>
        <taxon>Actinomycetes</taxon>
        <taxon>Streptosporangiales</taxon>
        <taxon>Thermomonosporaceae</taxon>
        <taxon>Actinomadura</taxon>
    </lineage>
</organism>
<dbReference type="InterPro" id="IPR006016">
    <property type="entry name" value="UspA"/>
</dbReference>
<dbReference type="EMBL" id="JAXCEI010000013">
    <property type="protein sequence ID" value="MFA1542680.1"/>
    <property type="molecule type" value="Genomic_DNA"/>
</dbReference>
<evidence type="ECO:0000259" key="2">
    <source>
        <dbReference type="Pfam" id="PF00582"/>
    </source>
</evidence>
<comment type="caution">
    <text evidence="3">The sequence shown here is derived from an EMBL/GenBank/DDBJ whole genome shotgun (WGS) entry which is preliminary data.</text>
</comment>
<reference evidence="3 4" key="1">
    <citation type="submission" date="2023-11" db="EMBL/GenBank/DDBJ databases">
        <title>Actinomadura monticuli sp. nov., isolated from volcanic ash.</title>
        <authorList>
            <person name="Lee S.D."/>
            <person name="Yang H."/>
            <person name="Kim I.S."/>
        </authorList>
    </citation>
    <scope>NUCLEOTIDE SEQUENCE [LARGE SCALE GENOMIC DNA]</scope>
    <source>
        <strain evidence="3 4">DLS-62</strain>
    </source>
</reference>
<dbReference type="PANTHER" id="PTHR46553:SF3">
    <property type="entry name" value="ADENINE NUCLEOTIDE ALPHA HYDROLASES-LIKE SUPERFAMILY PROTEIN"/>
    <property type="match status" value="1"/>
</dbReference>
<protein>
    <submittedName>
        <fullName evidence="3">Universal stress protein</fullName>
    </submittedName>
</protein>
<name>A0ABV4QJW3_9ACTN</name>
<dbReference type="PRINTS" id="PR01438">
    <property type="entry name" value="UNVRSLSTRESS"/>
</dbReference>
<evidence type="ECO:0000256" key="1">
    <source>
        <dbReference type="ARBA" id="ARBA00008791"/>
    </source>
</evidence>
<evidence type="ECO:0000313" key="4">
    <source>
        <dbReference type="Proteomes" id="UP001569963"/>
    </source>
</evidence>